<dbReference type="AlphaFoldDB" id="A0A917DYA0"/>
<reference evidence="1" key="1">
    <citation type="journal article" date="2014" name="Int. J. Syst. Evol. Microbiol.">
        <title>Complete genome sequence of Corynebacterium casei LMG S-19264T (=DSM 44701T), isolated from a smear-ripened cheese.</title>
        <authorList>
            <consortium name="US DOE Joint Genome Institute (JGI-PGF)"/>
            <person name="Walter F."/>
            <person name="Albersmeier A."/>
            <person name="Kalinowski J."/>
            <person name="Ruckert C."/>
        </authorList>
    </citation>
    <scope>NUCLEOTIDE SEQUENCE</scope>
    <source>
        <strain evidence="1">CGMCC 1.15360</strain>
    </source>
</reference>
<sequence length="64" mass="7160">MPDKQMLRRWREPALITKEIDESRFGEKVRRALKTAIAGPELSYAVMDGVCPDLAITTDEAGIV</sequence>
<organism evidence="1 2">
    <name type="scientific">Croceicoccus mobilis</name>
    <dbReference type="NCBI Taxonomy" id="1703339"/>
    <lineage>
        <taxon>Bacteria</taxon>
        <taxon>Pseudomonadati</taxon>
        <taxon>Pseudomonadota</taxon>
        <taxon>Alphaproteobacteria</taxon>
        <taxon>Sphingomonadales</taxon>
        <taxon>Erythrobacteraceae</taxon>
        <taxon>Croceicoccus</taxon>
    </lineage>
</organism>
<evidence type="ECO:0000313" key="2">
    <source>
        <dbReference type="Proteomes" id="UP000612349"/>
    </source>
</evidence>
<comment type="caution">
    <text evidence="1">The sequence shown here is derived from an EMBL/GenBank/DDBJ whole genome shotgun (WGS) entry which is preliminary data.</text>
</comment>
<accession>A0A917DYA0</accession>
<dbReference type="EMBL" id="BMIP01000013">
    <property type="protein sequence ID" value="GGD83036.1"/>
    <property type="molecule type" value="Genomic_DNA"/>
</dbReference>
<dbReference type="Proteomes" id="UP000612349">
    <property type="component" value="Unassembled WGS sequence"/>
</dbReference>
<evidence type="ECO:0000313" key="1">
    <source>
        <dbReference type="EMBL" id="GGD83036.1"/>
    </source>
</evidence>
<gene>
    <name evidence="1" type="ORF">GCM10010990_36390</name>
</gene>
<keyword evidence="2" id="KW-1185">Reference proteome</keyword>
<reference evidence="1" key="2">
    <citation type="submission" date="2020-09" db="EMBL/GenBank/DDBJ databases">
        <authorList>
            <person name="Sun Q."/>
            <person name="Zhou Y."/>
        </authorList>
    </citation>
    <scope>NUCLEOTIDE SEQUENCE</scope>
    <source>
        <strain evidence="1">CGMCC 1.15360</strain>
    </source>
</reference>
<proteinExistence type="predicted"/>
<protein>
    <submittedName>
        <fullName evidence="1">Uncharacterized protein</fullName>
    </submittedName>
</protein>
<name>A0A917DYA0_9SPHN</name>